<organism evidence="2 3">
    <name type="scientific">Dyella japonica A8</name>
    <dbReference type="NCBI Taxonomy" id="1217721"/>
    <lineage>
        <taxon>Bacteria</taxon>
        <taxon>Pseudomonadati</taxon>
        <taxon>Pseudomonadota</taxon>
        <taxon>Gammaproteobacteria</taxon>
        <taxon>Lysobacterales</taxon>
        <taxon>Rhodanobacteraceae</taxon>
        <taxon>Dyella</taxon>
    </lineage>
</organism>
<dbReference type="KEGG" id="dja:HY57_14115"/>
<comment type="similarity">
    <text evidence="1">Belongs to the outer membrane factor (OMF) (TC 1.B.17) family.</text>
</comment>
<evidence type="ECO:0000256" key="1">
    <source>
        <dbReference type="ARBA" id="ARBA00007613"/>
    </source>
</evidence>
<dbReference type="HOGENOM" id="CLU_040540_0_0_6"/>
<dbReference type="InterPro" id="IPR010131">
    <property type="entry name" value="MdtP/NodT-like"/>
</dbReference>
<dbReference type="Pfam" id="PF02321">
    <property type="entry name" value="OEP"/>
    <property type="match status" value="2"/>
</dbReference>
<sequence length="382" mass="40725">MRVVWDASPDIQAARADVEAAQARVRAASQPVYNPSLSLDAENADVDRRTAGLSLPLDVSGKRRARTLQADAEWRSREATYELLRREVASRWLKSWSAAALASRQRELGEHRVALMRRFDALAAERLAVGDISSPERDLAALALGESQIQQASLDGSEAAALAALDAIAGDAVKSAPLLPAGLPPVSNGIAPLPLDERPELVKARAGEAAAQAGIDVARRARLPDPTISLTGGRVRTGTGSDQVIGLSVSIPLPVLNSGRAEIDAALAEAGAAAAMVRSRQLATQASLREARSRYDALRTAGEAFRQGRAAAFDDRAALLEKLWRAGEISTSDYLVQLKQSLDTALSALALESQAWQAWFDYLTAAGRLTDWLDGRTQDVSP</sequence>
<dbReference type="GO" id="GO:0015562">
    <property type="term" value="F:efflux transmembrane transporter activity"/>
    <property type="evidence" value="ECO:0007669"/>
    <property type="project" value="InterPro"/>
</dbReference>
<proteinExistence type="inferred from homology"/>
<keyword evidence="3" id="KW-1185">Reference proteome</keyword>
<protein>
    <submittedName>
        <fullName evidence="2">Transporter</fullName>
    </submittedName>
</protein>
<name>A0A075K7Z9_9GAMM</name>
<accession>A0A075K7Z9</accession>
<dbReference type="Gene3D" id="1.20.1600.10">
    <property type="entry name" value="Outer membrane efflux proteins (OEP)"/>
    <property type="match status" value="1"/>
</dbReference>
<evidence type="ECO:0000313" key="2">
    <source>
        <dbReference type="EMBL" id="AIF48298.1"/>
    </source>
</evidence>
<dbReference type="SUPFAM" id="SSF56954">
    <property type="entry name" value="Outer membrane efflux proteins (OEP)"/>
    <property type="match status" value="1"/>
</dbReference>
<dbReference type="PANTHER" id="PTHR30203:SF24">
    <property type="entry name" value="BLR4935 PROTEIN"/>
    <property type="match status" value="1"/>
</dbReference>
<reference evidence="2 3" key="1">
    <citation type="submission" date="2014-07" db="EMBL/GenBank/DDBJ databases">
        <title>Complete Genome Sequence of Dyella japonica Strain A8 Isolated from Malaysian Tropical Soil.</title>
        <authorList>
            <person name="Hui R.K.H."/>
            <person name="Chen J.-W."/>
            <person name="Chan K.-G."/>
            <person name="Leung F.C.C."/>
        </authorList>
    </citation>
    <scope>NUCLEOTIDE SEQUENCE [LARGE SCALE GENOMIC DNA]</scope>
    <source>
        <strain evidence="2 3">A8</strain>
    </source>
</reference>
<dbReference type="InterPro" id="IPR003423">
    <property type="entry name" value="OMP_efflux"/>
</dbReference>
<dbReference type="EMBL" id="CP008884">
    <property type="protein sequence ID" value="AIF48298.1"/>
    <property type="molecule type" value="Genomic_DNA"/>
</dbReference>
<evidence type="ECO:0000313" key="3">
    <source>
        <dbReference type="Proteomes" id="UP000027987"/>
    </source>
</evidence>
<dbReference type="AlphaFoldDB" id="A0A075K7Z9"/>
<dbReference type="PATRIC" id="fig|1217721.7.peg.2906"/>
<gene>
    <name evidence="2" type="ORF">HY57_14115</name>
</gene>
<dbReference type="Proteomes" id="UP000027987">
    <property type="component" value="Chromosome"/>
</dbReference>
<dbReference type="PANTHER" id="PTHR30203">
    <property type="entry name" value="OUTER MEMBRANE CATION EFFLUX PROTEIN"/>
    <property type="match status" value="1"/>
</dbReference>
<dbReference type="STRING" id="1217721.HY57_14115"/>